<protein>
    <submittedName>
        <fullName evidence="2">Uncharacterized protein</fullName>
    </submittedName>
</protein>
<evidence type="ECO:0000256" key="1">
    <source>
        <dbReference type="SAM" id="Phobius"/>
    </source>
</evidence>
<sequence>MNNGSSQYTSLLDSGMTGQRGSLWAWRLEPKHVRHSSPRRKKFGAACFTVFSLYHPTIYLLAYLMKVAWPVVIHSNWMTQPGVEKFIHEQLIQNVAYEGSLNYSIDGHNQHVLPGMMELDFNSTSSPGRKVRKCTMT</sequence>
<reference evidence="3" key="1">
    <citation type="journal article" date="2011" name="PLoS Genet.">
        <title>Genomic analysis of the necrotrophic fungal pathogens Sclerotinia sclerotiorum and Botrytis cinerea.</title>
        <authorList>
            <person name="Amselem J."/>
            <person name="Cuomo C.A."/>
            <person name="van Kan J.A."/>
            <person name="Viaud M."/>
            <person name="Benito E.P."/>
            <person name="Couloux A."/>
            <person name="Coutinho P.M."/>
            <person name="de Vries R.P."/>
            <person name="Dyer P.S."/>
            <person name="Fillinger S."/>
            <person name="Fournier E."/>
            <person name="Gout L."/>
            <person name="Hahn M."/>
            <person name="Kohn L."/>
            <person name="Lapalu N."/>
            <person name="Plummer K.M."/>
            <person name="Pradier J.M."/>
            <person name="Quevillon E."/>
            <person name="Sharon A."/>
            <person name="Simon A."/>
            <person name="ten Have A."/>
            <person name="Tudzynski B."/>
            <person name="Tudzynski P."/>
            <person name="Wincker P."/>
            <person name="Andrew M."/>
            <person name="Anthouard V."/>
            <person name="Beever R.E."/>
            <person name="Beffa R."/>
            <person name="Benoit I."/>
            <person name="Bouzid O."/>
            <person name="Brault B."/>
            <person name="Chen Z."/>
            <person name="Choquer M."/>
            <person name="Collemare J."/>
            <person name="Cotton P."/>
            <person name="Danchin E.G."/>
            <person name="Da Silva C."/>
            <person name="Gautier A."/>
            <person name="Giraud C."/>
            <person name="Giraud T."/>
            <person name="Gonzalez C."/>
            <person name="Grossetete S."/>
            <person name="Guldener U."/>
            <person name="Henrissat B."/>
            <person name="Howlett B.J."/>
            <person name="Kodira C."/>
            <person name="Kretschmer M."/>
            <person name="Lappartient A."/>
            <person name="Leroch M."/>
            <person name="Levis C."/>
            <person name="Mauceli E."/>
            <person name="Neuveglise C."/>
            <person name="Oeser B."/>
            <person name="Pearson M."/>
            <person name="Poulain J."/>
            <person name="Poussereau N."/>
            <person name="Quesneville H."/>
            <person name="Rascle C."/>
            <person name="Schumacher J."/>
            <person name="Segurens B."/>
            <person name="Sexton A."/>
            <person name="Silva E."/>
            <person name="Sirven C."/>
            <person name="Soanes D.M."/>
            <person name="Talbot N.J."/>
            <person name="Templeton M."/>
            <person name="Yandava C."/>
            <person name="Yarden O."/>
            <person name="Zeng Q."/>
            <person name="Rollins J.A."/>
            <person name="Lebrun M.H."/>
            <person name="Dickman M."/>
        </authorList>
    </citation>
    <scope>NUCLEOTIDE SEQUENCE [LARGE SCALE GENOMIC DNA]</scope>
    <source>
        <strain evidence="3">ATCC 18683 / 1980 / Ss-1</strain>
    </source>
</reference>
<dbReference type="AlphaFoldDB" id="A7EBM6"/>
<proteinExistence type="predicted"/>
<gene>
    <name evidence="2" type="ORF">SS1G_02712</name>
</gene>
<dbReference type="HOGENOM" id="CLU_1866339_0_0_1"/>
<keyword evidence="1" id="KW-0812">Transmembrane</keyword>
<evidence type="ECO:0000313" key="2">
    <source>
        <dbReference type="EMBL" id="EDN99854.1"/>
    </source>
</evidence>
<keyword evidence="1" id="KW-0472">Membrane</keyword>
<keyword evidence="1" id="KW-1133">Transmembrane helix</keyword>
<feature type="transmembrane region" description="Helical" evidence="1">
    <location>
        <begin position="43"/>
        <end position="65"/>
    </location>
</feature>
<dbReference type="InParanoid" id="A7EBM6"/>
<accession>A7EBM6</accession>
<name>A7EBM6_SCLS1</name>
<dbReference type="EMBL" id="CH476623">
    <property type="protein sequence ID" value="EDN99854.1"/>
    <property type="molecule type" value="Genomic_DNA"/>
</dbReference>
<dbReference type="GeneID" id="5492202"/>
<dbReference type="KEGG" id="ssl:SS1G_02712"/>
<dbReference type="Proteomes" id="UP000001312">
    <property type="component" value="Unassembled WGS sequence"/>
</dbReference>
<keyword evidence="3" id="KW-1185">Reference proteome</keyword>
<evidence type="ECO:0000313" key="3">
    <source>
        <dbReference type="Proteomes" id="UP000001312"/>
    </source>
</evidence>
<organism evidence="2 3">
    <name type="scientific">Sclerotinia sclerotiorum (strain ATCC 18683 / 1980 / Ss-1)</name>
    <name type="common">White mold</name>
    <name type="synonym">Whetzelinia sclerotiorum</name>
    <dbReference type="NCBI Taxonomy" id="665079"/>
    <lineage>
        <taxon>Eukaryota</taxon>
        <taxon>Fungi</taxon>
        <taxon>Dikarya</taxon>
        <taxon>Ascomycota</taxon>
        <taxon>Pezizomycotina</taxon>
        <taxon>Leotiomycetes</taxon>
        <taxon>Helotiales</taxon>
        <taxon>Sclerotiniaceae</taxon>
        <taxon>Sclerotinia</taxon>
    </lineage>
</organism>
<dbReference type="RefSeq" id="XP_001596492.1">
    <property type="nucleotide sequence ID" value="XM_001596442.1"/>
</dbReference>